<dbReference type="PROSITE" id="PS51141">
    <property type="entry name" value="ZF_SBP"/>
    <property type="match status" value="1"/>
</dbReference>
<dbReference type="InterPro" id="IPR004333">
    <property type="entry name" value="SBP_dom"/>
</dbReference>
<keyword evidence="3" id="KW-0862">Zinc</keyword>
<evidence type="ECO:0000256" key="1">
    <source>
        <dbReference type="ARBA" id="ARBA00022723"/>
    </source>
</evidence>
<evidence type="ECO:0000256" key="5">
    <source>
        <dbReference type="SAM" id="MobiDB-lite"/>
    </source>
</evidence>
<feature type="compositionally biased region" description="Basic and acidic residues" evidence="5">
    <location>
        <begin position="34"/>
        <end position="49"/>
    </location>
</feature>
<evidence type="ECO:0000256" key="4">
    <source>
        <dbReference type="PROSITE-ProRule" id="PRU00470"/>
    </source>
</evidence>
<evidence type="ECO:0000256" key="2">
    <source>
        <dbReference type="ARBA" id="ARBA00022771"/>
    </source>
</evidence>
<gene>
    <name evidence="7" type="ORF">HU200_034256</name>
</gene>
<feature type="compositionally biased region" description="Low complexity" evidence="5">
    <location>
        <begin position="50"/>
        <end position="62"/>
    </location>
</feature>
<dbReference type="PANTHER" id="PTHR31251:SF209">
    <property type="entry name" value="SQUAMOSA PROMOTER-BINDING-LIKE PROTEIN 13"/>
    <property type="match status" value="1"/>
</dbReference>
<dbReference type="PANTHER" id="PTHR31251">
    <property type="entry name" value="SQUAMOSA PROMOTER-BINDING-LIKE PROTEIN 4"/>
    <property type="match status" value="1"/>
</dbReference>
<comment type="caution">
    <text evidence="7">The sequence shown here is derived from an EMBL/GenBank/DDBJ whole genome shotgun (WGS) entry which is preliminary data.</text>
</comment>
<dbReference type="Proteomes" id="UP000636709">
    <property type="component" value="Unassembled WGS sequence"/>
</dbReference>
<dbReference type="SUPFAM" id="SSF103612">
    <property type="entry name" value="SBT domain"/>
    <property type="match status" value="1"/>
</dbReference>
<dbReference type="InterPro" id="IPR044817">
    <property type="entry name" value="SBP-like"/>
</dbReference>
<name>A0A835BKR4_9POAL</name>
<dbReference type="GO" id="GO:0005634">
    <property type="term" value="C:nucleus"/>
    <property type="evidence" value="ECO:0007669"/>
    <property type="project" value="InterPro"/>
</dbReference>
<feature type="domain" description="SBP-type" evidence="6">
    <location>
        <begin position="1"/>
        <end position="34"/>
    </location>
</feature>
<organism evidence="7 8">
    <name type="scientific">Digitaria exilis</name>
    <dbReference type="NCBI Taxonomy" id="1010633"/>
    <lineage>
        <taxon>Eukaryota</taxon>
        <taxon>Viridiplantae</taxon>
        <taxon>Streptophyta</taxon>
        <taxon>Embryophyta</taxon>
        <taxon>Tracheophyta</taxon>
        <taxon>Spermatophyta</taxon>
        <taxon>Magnoliopsida</taxon>
        <taxon>Liliopsida</taxon>
        <taxon>Poales</taxon>
        <taxon>Poaceae</taxon>
        <taxon>PACMAD clade</taxon>
        <taxon>Panicoideae</taxon>
        <taxon>Panicodae</taxon>
        <taxon>Paniceae</taxon>
        <taxon>Anthephorinae</taxon>
        <taxon>Digitaria</taxon>
    </lineage>
</organism>
<dbReference type="InterPro" id="IPR036893">
    <property type="entry name" value="SBP_sf"/>
</dbReference>
<feature type="region of interest" description="Disordered" evidence="5">
    <location>
        <begin position="26"/>
        <end position="73"/>
    </location>
</feature>
<evidence type="ECO:0000256" key="3">
    <source>
        <dbReference type="ARBA" id="ARBA00022833"/>
    </source>
</evidence>
<sequence length="149" mass="16604">MSLFFRFHELLEFDDVKHSCRRRLAGHNERRRKSSADRHGSGGDQDGRSHPGNPKKNSNNGNERPGRSNGLYIGFPNGVAAPAPSTTASIARTNMLLPADPAFLQPVFASTRRQIVILSANDAFPTTWPSLRLATTSMRRTSCWTRPWT</sequence>
<keyword evidence="2 4" id="KW-0863">Zinc-finger</keyword>
<accession>A0A835BKR4</accession>
<dbReference type="GO" id="GO:0008270">
    <property type="term" value="F:zinc ion binding"/>
    <property type="evidence" value="ECO:0007669"/>
    <property type="project" value="UniProtKB-KW"/>
</dbReference>
<reference evidence="7" key="1">
    <citation type="submission" date="2020-07" db="EMBL/GenBank/DDBJ databases">
        <title>Genome sequence and genetic diversity analysis of an under-domesticated orphan crop, white fonio (Digitaria exilis).</title>
        <authorList>
            <person name="Bennetzen J.L."/>
            <person name="Chen S."/>
            <person name="Ma X."/>
            <person name="Wang X."/>
            <person name="Yssel A.E.J."/>
            <person name="Chaluvadi S.R."/>
            <person name="Johnson M."/>
            <person name="Gangashetty P."/>
            <person name="Hamidou F."/>
            <person name="Sanogo M.D."/>
            <person name="Zwaenepoel A."/>
            <person name="Wallace J."/>
            <person name="Van De Peer Y."/>
            <person name="Van Deynze A."/>
        </authorList>
    </citation>
    <scope>NUCLEOTIDE SEQUENCE</scope>
    <source>
        <tissue evidence="7">Leaves</tissue>
    </source>
</reference>
<dbReference type="AlphaFoldDB" id="A0A835BKR4"/>
<protein>
    <recommendedName>
        <fullName evidence="6">SBP-type domain-containing protein</fullName>
    </recommendedName>
</protein>
<evidence type="ECO:0000313" key="7">
    <source>
        <dbReference type="EMBL" id="KAF8700324.1"/>
    </source>
</evidence>
<keyword evidence="1" id="KW-0479">Metal-binding</keyword>
<dbReference type="Pfam" id="PF03110">
    <property type="entry name" value="SBP"/>
    <property type="match status" value="1"/>
</dbReference>
<dbReference type="GO" id="GO:0003677">
    <property type="term" value="F:DNA binding"/>
    <property type="evidence" value="ECO:0007669"/>
    <property type="project" value="InterPro"/>
</dbReference>
<dbReference type="EMBL" id="JACEFO010001827">
    <property type="protein sequence ID" value="KAF8700324.1"/>
    <property type="molecule type" value="Genomic_DNA"/>
</dbReference>
<evidence type="ECO:0000259" key="6">
    <source>
        <dbReference type="PROSITE" id="PS51141"/>
    </source>
</evidence>
<dbReference type="OrthoDB" id="1935960at2759"/>
<proteinExistence type="predicted"/>
<keyword evidence="8" id="KW-1185">Reference proteome</keyword>
<evidence type="ECO:0000313" key="8">
    <source>
        <dbReference type="Proteomes" id="UP000636709"/>
    </source>
</evidence>